<dbReference type="EMBL" id="QNUK01000018">
    <property type="protein sequence ID" value="KAF5907817.1"/>
    <property type="molecule type" value="Genomic_DNA"/>
</dbReference>
<comment type="caution">
    <text evidence="1">The sequence shown here is derived from an EMBL/GenBank/DDBJ whole genome shotgun (WGS) entry which is preliminary data.</text>
</comment>
<dbReference type="Proteomes" id="UP000727407">
    <property type="component" value="Unassembled WGS sequence"/>
</dbReference>
<sequence length="68" mass="7487">MQDEKKVTLCCRAGSSAVCREKPTARGAGAIRFPHLKYFELGVRVEAFGLCLARIQVMLQGAWLDSCV</sequence>
<keyword evidence="2" id="KW-1185">Reference proteome</keyword>
<evidence type="ECO:0000313" key="1">
    <source>
        <dbReference type="EMBL" id="KAF5907817.1"/>
    </source>
</evidence>
<name>A0A8J4X7Z4_CLAMG</name>
<organism evidence="1 2">
    <name type="scientific">Clarias magur</name>
    <name type="common">Asian catfish</name>
    <name type="synonym">Macropteronotus magur</name>
    <dbReference type="NCBI Taxonomy" id="1594786"/>
    <lineage>
        <taxon>Eukaryota</taxon>
        <taxon>Metazoa</taxon>
        <taxon>Chordata</taxon>
        <taxon>Craniata</taxon>
        <taxon>Vertebrata</taxon>
        <taxon>Euteleostomi</taxon>
        <taxon>Actinopterygii</taxon>
        <taxon>Neopterygii</taxon>
        <taxon>Teleostei</taxon>
        <taxon>Ostariophysi</taxon>
        <taxon>Siluriformes</taxon>
        <taxon>Clariidae</taxon>
        <taxon>Clarias</taxon>
    </lineage>
</organism>
<proteinExistence type="predicted"/>
<accession>A0A8J4X7Z4</accession>
<evidence type="ECO:0000313" key="2">
    <source>
        <dbReference type="Proteomes" id="UP000727407"/>
    </source>
</evidence>
<protein>
    <submittedName>
        <fullName evidence="1">WAP four-disulfide core domain protein 2</fullName>
    </submittedName>
</protein>
<dbReference type="AlphaFoldDB" id="A0A8J4X7Z4"/>
<reference evidence="1" key="1">
    <citation type="submission" date="2020-07" db="EMBL/GenBank/DDBJ databases">
        <title>Clarias magur genome sequencing, assembly and annotation.</title>
        <authorList>
            <person name="Kushwaha B."/>
            <person name="Kumar R."/>
            <person name="Das P."/>
            <person name="Joshi C.G."/>
            <person name="Kumar D."/>
            <person name="Nagpure N.S."/>
            <person name="Pandey M."/>
            <person name="Agarwal S."/>
            <person name="Srivastava S."/>
            <person name="Singh M."/>
            <person name="Sahoo L."/>
            <person name="Jayasankar P."/>
            <person name="Meher P.K."/>
            <person name="Koringa P.G."/>
            <person name="Iquebal M.A."/>
            <person name="Das S.P."/>
            <person name="Bit A."/>
            <person name="Patnaik S."/>
            <person name="Patel N."/>
            <person name="Shah T.M."/>
            <person name="Hinsu A."/>
            <person name="Jena J.K."/>
        </authorList>
    </citation>
    <scope>NUCLEOTIDE SEQUENCE</scope>
    <source>
        <strain evidence="1">CIFAMagur01</strain>
        <tissue evidence="1">Testis</tissue>
    </source>
</reference>
<gene>
    <name evidence="1" type="primary">WFDC2</name>
    <name evidence="1" type="ORF">DAT39_002425</name>
</gene>